<dbReference type="SUPFAM" id="SSF48239">
    <property type="entry name" value="Terpenoid cyclases/Protein prenyltransferases"/>
    <property type="match status" value="2"/>
</dbReference>
<dbReference type="InterPro" id="IPR008930">
    <property type="entry name" value="Terpenoid_cyclase/PrenylTrfase"/>
</dbReference>
<dbReference type="CDD" id="cd02892">
    <property type="entry name" value="SQCY_1"/>
    <property type="match status" value="1"/>
</dbReference>
<keyword evidence="4" id="KW-0413">Isomerase</keyword>
<organism evidence="8 9">
    <name type="scientific">Methylovulum psychrotolerans</name>
    <dbReference type="NCBI Taxonomy" id="1704499"/>
    <lineage>
        <taxon>Bacteria</taxon>
        <taxon>Pseudomonadati</taxon>
        <taxon>Pseudomonadota</taxon>
        <taxon>Gammaproteobacteria</taxon>
        <taxon>Methylococcales</taxon>
        <taxon>Methylococcaceae</taxon>
        <taxon>Methylovulum</taxon>
    </lineage>
</organism>
<evidence type="ECO:0000256" key="5">
    <source>
        <dbReference type="SAM" id="MobiDB-lite"/>
    </source>
</evidence>
<dbReference type="OrthoDB" id="9758578at2"/>
<dbReference type="NCBIfam" id="TIGR01787">
    <property type="entry name" value="squalene_cyclas"/>
    <property type="match status" value="1"/>
</dbReference>
<dbReference type="GO" id="GO:0016104">
    <property type="term" value="P:triterpenoid biosynthetic process"/>
    <property type="evidence" value="ECO:0007669"/>
    <property type="project" value="InterPro"/>
</dbReference>
<reference evidence="8 9" key="1">
    <citation type="submission" date="2017-06" db="EMBL/GenBank/DDBJ databases">
        <title>Genome Sequencing of the methanotroph Methylovulum psychrotolerants str. HV10-M2 isolated from a high-altitude environment.</title>
        <authorList>
            <person name="Mateos-Rivera A."/>
        </authorList>
    </citation>
    <scope>NUCLEOTIDE SEQUENCE [LARGE SCALE GENOMIC DNA]</scope>
    <source>
        <strain evidence="8 9">HV10_M2</strain>
    </source>
</reference>
<accession>A0A1Z4BZA1</accession>
<evidence type="ECO:0000313" key="8">
    <source>
        <dbReference type="EMBL" id="ASF46589.1"/>
    </source>
</evidence>
<evidence type="ECO:0000259" key="6">
    <source>
        <dbReference type="Pfam" id="PF13243"/>
    </source>
</evidence>
<dbReference type="SFLD" id="SFLDG01016">
    <property type="entry name" value="Prenyltransferase_Like_2"/>
    <property type="match status" value="1"/>
</dbReference>
<feature type="domain" description="Squalene cyclase C-terminal" evidence="6">
    <location>
        <begin position="326"/>
        <end position="649"/>
    </location>
</feature>
<keyword evidence="9" id="KW-1185">Reference proteome</keyword>
<dbReference type="KEGG" id="mpsy:CEK71_11190"/>
<dbReference type="InterPro" id="IPR006400">
    <property type="entry name" value="Hopene-cyclase"/>
</dbReference>
<dbReference type="GO" id="GO:0016866">
    <property type="term" value="F:intramolecular transferase activity"/>
    <property type="evidence" value="ECO:0007669"/>
    <property type="project" value="InterPro"/>
</dbReference>
<feature type="domain" description="Squalene cyclase N-terminal" evidence="7">
    <location>
        <begin position="30"/>
        <end position="317"/>
    </location>
</feature>
<dbReference type="InterPro" id="IPR032697">
    <property type="entry name" value="SQ_cyclase_N"/>
</dbReference>
<dbReference type="EMBL" id="CP022129">
    <property type="protein sequence ID" value="ASF46589.1"/>
    <property type="molecule type" value="Genomic_DNA"/>
</dbReference>
<dbReference type="InterPro" id="IPR032696">
    <property type="entry name" value="SQ_cyclase_C"/>
</dbReference>
<evidence type="ECO:0000256" key="1">
    <source>
        <dbReference type="ARBA" id="ARBA00004999"/>
    </source>
</evidence>
<name>A0A1Z4BZA1_9GAMM</name>
<dbReference type="Pfam" id="PF13243">
    <property type="entry name" value="SQHop_cyclase_C"/>
    <property type="match status" value="1"/>
</dbReference>
<evidence type="ECO:0000256" key="3">
    <source>
        <dbReference type="ARBA" id="ARBA00022737"/>
    </source>
</evidence>
<comment type="similarity">
    <text evidence="2">Belongs to the terpene cyclase/mutase family.</text>
</comment>
<dbReference type="InterPro" id="IPR018333">
    <property type="entry name" value="Squalene_cyclase"/>
</dbReference>
<feature type="region of interest" description="Disordered" evidence="5">
    <location>
        <begin position="1"/>
        <end position="23"/>
    </location>
</feature>
<dbReference type="AlphaFoldDB" id="A0A1Z4BZA1"/>
<comment type="pathway">
    <text evidence="1">Secondary metabolite biosynthesis; hopanoid biosynthesis.</text>
</comment>
<keyword evidence="3" id="KW-0677">Repeat</keyword>
<dbReference type="Gene3D" id="1.50.10.20">
    <property type="match status" value="2"/>
</dbReference>
<gene>
    <name evidence="8" type="primary">shc</name>
    <name evidence="8" type="ORF">CEK71_11190</name>
</gene>
<evidence type="ECO:0000313" key="9">
    <source>
        <dbReference type="Proteomes" id="UP000197019"/>
    </source>
</evidence>
<dbReference type="PANTHER" id="PTHR11764:SF20">
    <property type="entry name" value="LANOSTEROL SYNTHASE"/>
    <property type="match status" value="1"/>
</dbReference>
<dbReference type="Pfam" id="PF13249">
    <property type="entry name" value="SQHop_cyclase_N"/>
    <property type="match status" value="1"/>
</dbReference>
<proteinExistence type="inferred from homology"/>
<sequence>MFRDTTSSSSADSAAPDSQGHHPTRLDQAIAHARGPLLALQQEEGYWVFELEADCTIPAEYILMMHFVNEIDGPLQAKIANFLRRHQNGDGSYPLFNGGSGDLSCTIKAYYALKMAGDTDQAAHLVKAREWILAQGGAARANVFTRILLAMYGQLPWRGVPFMPVEIMLLPRWFPFHLDKVAYWSRTVMVPLFILCTYKVQARNPHNISVAELFITPPEQEKHYFSLIKTPLGKAILALDLIGRQLEPLIPHFVRRRATAKALAWFMERLNGYDGLGGIFTAMVNAYEVMDYLGVPADDAQRRMAKAAIDRLLVIKEDDAYCQPCVSPVWDTGLAVLVLQELARYGPHQATQYSLTSALSWLASKQLGDEAGDWRRQRPDLPGGGWAFQFGNSYYPDVDDTAVAALALIQSEDPAFKGHIDRAGLWIAGMQSRNGGYGAFDADNGHFYLNHIPFADHGALIDPPTADVSARCLLLLGKQVRQYPQYRGVIDRCLVFLRKAQEADGSWFGRWGTNYIYGTWSVLTGFASVGIQASDPSVRRAVAWLKLKQRDDGGWGEDNRSYEHTKLRGEFSASTAFHTSLAILALLAAGETTGAEVAAGVGYLLKTQQADGVWHDDNANAPGFPKVFYLKYHGYNTYFPLWALARYRNSQIAALTH</sequence>
<dbReference type="NCBIfam" id="TIGR01507">
    <property type="entry name" value="hopene_cyclase"/>
    <property type="match status" value="1"/>
</dbReference>
<protein>
    <submittedName>
        <fullName evidence="8">Squalene--hopene cyclase</fullName>
    </submittedName>
</protein>
<evidence type="ECO:0000256" key="2">
    <source>
        <dbReference type="ARBA" id="ARBA00009755"/>
    </source>
</evidence>
<dbReference type="RefSeq" id="WP_088619461.1">
    <property type="nucleotide sequence ID" value="NZ_CP022129.1"/>
</dbReference>
<dbReference type="PANTHER" id="PTHR11764">
    <property type="entry name" value="TERPENE CYCLASE/MUTASE FAMILY MEMBER"/>
    <property type="match status" value="1"/>
</dbReference>
<dbReference type="UniPathway" id="UPA00337"/>
<dbReference type="Proteomes" id="UP000197019">
    <property type="component" value="Chromosome"/>
</dbReference>
<evidence type="ECO:0000256" key="4">
    <source>
        <dbReference type="ARBA" id="ARBA00023235"/>
    </source>
</evidence>
<evidence type="ECO:0000259" key="7">
    <source>
        <dbReference type="Pfam" id="PF13249"/>
    </source>
</evidence>
<dbReference type="GO" id="GO:0005811">
    <property type="term" value="C:lipid droplet"/>
    <property type="evidence" value="ECO:0007669"/>
    <property type="project" value="InterPro"/>
</dbReference>
<feature type="compositionally biased region" description="Low complexity" evidence="5">
    <location>
        <begin position="1"/>
        <end position="18"/>
    </location>
</feature>